<comment type="caution">
    <text evidence="1">The sequence shown here is derived from an EMBL/GenBank/DDBJ whole genome shotgun (WGS) entry which is preliminary data.</text>
</comment>
<proteinExistence type="predicted"/>
<protein>
    <submittedName>
        <fullName evidence="1">Uncharacterized protein</fullName>
    </submittedName>
</protein>
<dbReference type="SUPFAM" id="SSF55418">
    <property type="entry name" value="eIF4e-like"/>
    <property type="match status" value="1"/>
</dbReference>
<keyword evidence="2" id="KW-1185">Reference proteome</keyword>
<evidence type="ECO:0000313" key="1">
    <source>
        <dbReference type="EMBL" id="KAK0398821.1"/>
    </source>
</evidence>
<dbReference type="InterPro" id="IPR023398">
    <property type="entry name" value="TIF_eIF4e-like"/>
</dbReference>
<evidence type="ECO:0000313" key="2">
    <source>
        <dbReference type="Proteomes" id="UP001175271"/>
    </source>
</evidence>
<name>A0AA39LIC6_9BILA</name>
<organism evidence="1 2">
    <name type="scientific">Steinernema hermaphroditum</name>
    <dbReference type="NCBI Taxonomy" id="289476"/>
    <lineage>
        <taxon>Eukaryota</taxon>
        <taxon>Metazoa</taxon>
        <taxon>Ecdysozoa</taxon>
        <taxon>Nematoda</taxon>
        <taxon>Chromadorea</taxon>
        <taxon>Rhabditida</taxon>
        <taxon>Tylenchina</taxon>
        <taxon>Panagrolaimomorpha</taxon>
        <taxon>Strongyloidoidea</taxon>
        <taxon>Steinernematidae</taxon>
        <taxon>Steinernema</taxon>
    </lineage>
</organism>
<sequence>MGKPFSDCIKHICGVVVNVRKNTEKVAECSTSLMLIMSVYVTVWARDADNKEISMYIAGIIKKALDILIHKTLFYVTHTFQGPTSRPELMYTV</sequence>
<accession>A0AA39LIC6</accession>
<dbReference type="EMBL" id="JAUCMV010000005">
    <property type="protein sequence ID" value="KAK0398821.1"/>
    <property type="molecule type" value="Genomic_DNA"/>
</dbReference>
<dbReference type="AlphaFoldDB" id="A0AA39LIC6"/>
<dbReference type="Proteomes" id="UP001175271">
    <property type="component" value="Unassembled WGS sequence"/>
</dbReference>
<gene>
    <name evidence="1" type="ORF">QR680_002768</name>
</gene>
<reference evidence="1" key="1">
    <citation type="submission" date="2023-06" db="EMBL/GenBank/DDBJ databases">
        <title>Genomic analysis of the entomopathogenic nematode Steinernema hermaphroditum.</title>
        <authorList>
            <person name="Schwarz E.M."/>
            <person name="Heppert J.K."/>
            <person name="Baniya A."/>
            <person name="Schwartz H.T."/>
            <person name="Tan C.-H."/>
            <person name="Antoshechkin I."/>
            <person name="Sternberg P.W."/>
            <person name="Goodrich-Blair H."/>
            <person name="Dillman A.R."/>
        </authorList>
    </citation>
    <scope>NUCLEOTIDE SEQUENCE</scope>
    <source>
        <strain evidence="1">PS9179</strain>
        <tissue evidence="1">Whole animal</tissue>
    </source>
</reference>
<dbReference type="Gene3D" id="3.30.760.10">
    <property type="entry name" value="RNA Cap, Translation Initiation Factor Eif4e"/>
    <property type="match status" value="1"/>
</dbReference>